<dbReference type="Proteomes" id="UP000176562">
    <property type="component" value="Chromosome"/>
</dbReference>
<accession>A0A1D9MFN1</accession>
<gene>
    <name evidence="1" type="ORF">LPB142_16210</name>
</gene>
<organism evidence="1 2">
    <name type="scientific">Rhodobacter xanthinilyticus</name>
    <dbReference type="NCBI Taxonomy" id="1850250"/>
    <lineage>
        <taxon>Bacteria</taxon>
        <taxon>Pseudomonadati</taxon>
        <taxon>Pseudomonadota</taxon>
        <taxon>Alphaproteobacteria</taxon>
        <taxon>Rhodobacterales</taxon>
        <taxon>Rhodobacter group</taxon>
        <taxon>Rhodobacter</taxon>
    </lineage>
</organism>
<dbReference type="AlphaFoldDB" id="A0A1D9MFN1"/>
<dbReference type="EMBL" id="CP017781">
    <property type="protein sequence ID" value="AOZ70685.1"/>
    <property type="molecule type" value="Genomic_DNA"/>
</dbReference>
<proteinExistence type="predicted"/>
<reference evidence="1 2" key="1">
    <citation type="submission" date="2016-10" db="EMBL/GenBank/DDBJ databases">
        <title>Rhodobacter sp. LPB0142, isolated from sea water.</title>
        <authorList>
            <person name="Kim E."/>
            <person name="Yi H."/>
        </authorList>
    </citation>
    <scope>NUCLEOTIDE SEQUENCE [LARGE SCALE GENOMIC DNA]</scope>
    <source>
        <strain evidence="1 2">LPB0142</strain>
    </source>
</reference>
<name>A0A1D9MFN1_9RHOB</name>
<dbReference type="STRING" id="1850250.LPB142_16210"/>
<protein>
    <submittedName>
        <fullName evidence="1">Uncharacterized protein</fullName>
    </submittedName>
</protein>
<keyword evidence="2" id="KW-1185">Reference proteome</keyword>
<evidence type="ECO:0000313" key="1">
    <source>
        <dbReference type="EMBL" id="AOZ70685.1"/>
    </source>
</evidence>
<sequence>MLIGPQLDRARDWIEAQQVAVLTVPSLSRIRSPVLTGRKISHLVVDIDYFGGVWEIFDELRRIRNTLPEVAVVLVSHDFSQDDFRCDRLAIYDAALRAPYSLASMEFGLTEAGNVNNPIWQRRLRELQENERNMIAQGNALDTPTIQR</sequence>
<evidence type="ECO:0000313" key="2">
    <source>
        <dbReference type="Proteomes" id="UP000176562"/>
    </source>
</evidence>
<dbReference type="KEGG" id="rhp:LPB142_16210"/>